<protein>
    <recommendedName>
        <fullName evidence="3">LytTR family transcriptional regulator</fullName>
    </recommendedName>
</protein>
<sequence length="112" mass="12068">MVKDKAATLAYIVQAGDTVYHLGYINEQYAHIADGGTLSFRNTGGAVEALYNVLRSMFAKVAPQPQRVTIGAEEVTVTPVRASLNQDRVMVTTAGGGYFTLTAKQLNKLFGK</sequence>
<keyword evidence="2" id="KW-1185">Reference proteome</keyword>
<comment type="caution">
    <text evidence="1">The sequence shown here is derived from an EMBL/GenBank/DDBJ whole genome shotgun (WGS) entry which is preliminary data.</text>
</comment>
<proteinExistence type="predicted"/>
<dbReference type="EMBL" id="BAABGY010000007">
    <property type="protein sequence ID" value="GAA4328049.1"/>
    <property type="molecule type" value="Genomic_DNA"/>
</dbReference>
<name>A0ABP8GPZ5_9BACT</name>
<accession>A0ABP8GPZ5</accession>
<evidence type="ECO:0008006" key="3">
    <source>
        <dbReference type="Google" id="ProtNLM"/>
    </source>
</evidence>
<reference evidence="2" key="1">
    <citation type="journal article" date="2019" name="Int. J. Syst. Evol. Microbiol.">
        <title>The Global Catalogue of Microorganisms (GCM) 10K type strain sequencing project: providing services to taxonomists for standard genome sequencing and annotation.</title>
        <authorList>
            <consortium name="The Broad Institute Genomics Platform"/>
            <consortium name="The Broad Institute Genome Sequencing Center for Infectious Disease"/>
            <person name="Wu L."/>
            <person name="Ma J."/>
        </authorList>
    </citation>
    <scope>NUCLEOTIDE SEQUENCE [LARGE SCALE GENOMIC DNA]</scope>
    <source>
        <strain evidence="2">JCM 17919</strain>
    </source>
</reference>
<dbReference type="Proteomes" id="UP001501725">
    <property type="component" value="Unassembled WGS sequence"/>
</dbReference>
<evidence type="ECO:0000313" key="2">
    <source>
        <dbReference type="Proteomes" id="UP001501725"/>
    </source>
</evidence>
<organism evidence="1 2">
    <name type="scientific">Flaviaesturariibacter amylovorans</name>
    <dbReference type="NCBI Taxonomy" id="1084520"/>
    <lineage>
        <taxon>Bacteria</taxon>
        <taxon>Pseudomonadati</taxon>
        <taxon>Bacteroidota</taxon>
        <taxon>Chitinophagia</taxon>
        <taxon>Chitinophagales</taxon>
        <taxon>Chitinophagaceae</taxon>
        <taxon>Flaviaestuariibacter</taxon>
    </lineage>
</organism>
<evidence type="ECO:0000313" key="1">
    <source>
        <dbReference type="EMBL" id="GAA4328049.1"/>
    </source>
</evidence>
<gene>
    <name evidence="1" type="ORF">GCM10023184_17690</name>
</gene>